<dbReference type="Proteomes" id="UP001177023">
    <property type="component" value="Unassembled WGS sequence"/>
</dbReference>
<evidence type="ECO:0000256" key="2">
    <source>
        <dbReference type="ARBA" id="ARBA00004173"/>
    </source>
</evidence>
<evidence type="ECO:0000256" key="7">
    <source>
        <dbReference type="ARBA" id="ARBA00023002"/>
    </source>
</evidence>
<dbReference type="GO" id="GO:0070224">
    <property type="term" value="F:sulfide:quinone oxidoreductase activity"/>
    <property type="evidence" value="ECO:0007669"/>
    <property type="project" value="TreeGrafter"/>
</dbReference>
<evidence type="ECO:0000256" key="10">
    <source>
        <dbReference type="ARBA" id="ARBA00052810"/>
    </source>
</evidence>
<evidence type="ECO:0000256" key="5">
    <source>
        <dbReference type="ARBA" id="ARBA00022827"/>
    </source>
</evidence>
<organism evidence="18 19">
    <name type="scientific">Mesorhabditis spiculigera</name>
    <dbReference type="NCBI Taxonomy" id="96644"/>
    <lineage>
        <taxon>Eukaryota</taxon>
        <taxon>Metazoa</taxon>
        <taxon>Ecdysozoa</taxon>
        <taxon>Nematoda</taxon>
        <taxon>Chromadorea</taxon>
        <taxon>Rhabditida</taxon>
        <taxon>Rhabditina</taxon>
        <taxon>Rhabditomorpha</taxon>
        <taxon>Rhabditoidea</taxon>
        <taxon>Rhabditidae</taxon>
        <taxon>Mesorhabditinae</taxon>
        <taxon>Mesorhabditis</taxon>
    </lineage>
</organism>
<dbReference type="GO" id="GO:0048038">
    <property type="term" value="F:quinone binding"/>
    <property type="evidence" value="ECO:0007669"/>
    <property type="project" value="UniProtKB-KW"/>
</dbReference>
<evidence type="ECO:0000259" key="17">
    <source>
        <dbReference type="Pfam" id="PF07992"/>
    </source>
</evidence>
<comment type="similarity">
    <text evidence="13">Belongs to the SQRD family.</text>
</comment>
<dbReference type="PANTHER" id="PTHR10632:SF2">
    <property type="entry name" value="SULFIDE:QUINONE OXIDOREDUCTASE, MITOCHONDRIAL"/>
    <property type="match status" value="1"/>
</dbReference>
<dbReference type="InterPro" id="IPR015904">
    <property type="entry name" value="Sulphide_quinone_reductase"/>
</dbReference>
<evidence type="ECO:0000256" key="13">
    <source>
        <dbReference type="ARBA" id="ARBA00060891"/>
    </source>
</evidence>
<comment type="catalytic activity">
    <reaction evidence="11">
        <text>a quinone + hydrogen sulfide + glutathione + H(+) = S-sulfanylglutathione + a quinol</text>
        <dbReference type="Rhea" id="RHEA:55156"/>
        <dbReference type="ChEBI" id="CHEBI:15378"/>
        <dbReference type="ChEBI" id="CHEBI:24646"/>
        <dbReference type="ChEBI" id="CHEBI:29919"/>
        <dbReference type="ChEBI" id="CHEBI:57925"/>
        <dbReference type="ChEBI" id="CHEBI:58905"/>
        <dbReference type="ChEBI" id="CHEBI:132124"/>
        <dbReference type="EC" id="1.8.5.8"/>
    </reaction>
    <physiologicalReaction direction="left-to-right" evidence="11">
        <dbReference type="Rhea" id="RHEA:55157"/>
    </physiologicalReaction>
</comment>
<evidence type="ECO:0000256" key="9">
    <source>
        <dbReference type="ARBA" id="ARBA00051038"/>
    </source>
</evidence>
<keyword evidence="3" id="KW-0285">Flavoprotein</keyword>
<evidence type="ECO:0000256" key="4">
    <source>
        <dbReference type="ARBA" id="ARBA00022719"/>
    </source>
</evidence>
<name>A0AA36CGA6_9BILA</name>
<gene>
    <name evidence="18" type="ORF">MSPICULIGERA_LOCUS6362</name>
</gene>
<dbReference type="PANTHER" id="PTHR10632">
    <property type="entry name" value="SULFIDE:QUINONE OXIDOREDUCTASE"/>
    <property type="match status" value="1"/>
</dbReference>
<dbReference type="FunFam" id="3.50.50.60:FF:000034">
    <property type="entry name" value="sulfide:quinone oxidoreductase, mitochondrial"/>
    <property type="match status" value="1"/>
</dbReference>
<evidence type="ECO:0000256" key="14">
    <source>
        <dbReference type="ARBA" id="ARBA00066447"/>
    </source>
</evidence>
<keyword evidence="7" id="KW-0560">Oxidoreductase</keyword>
<accession>A0AA36CGA6</accession>
<keyword evidence="5" id="KW-0274">FAD</keyword>
<evidence type="ECO:0000256" key="6">
    <source>
        <dbReference type="ARBA" id="ARBA00022946"/>
    </source>
</evidence>
<comment type="function">
    <text evidence="12">Catalyzes the oxidation of hydrogen sulfide with the help of a quinone, such as ubiquinone-10, giving rise to thiosulfate and ultimately to sulfane (molecular sulfur) atoms. Requires an additional electron acceptor; can use sulfite, sulfide or cyanide (in vitro). It is believed the in vivo electron acceptor is glutathione.</text>
</comment>
<dbReference type="InterPro" id="IPR036188">
    <property type="entry name" value="FAD/NAD-bd_sf"/>
</dbReference>
<evidence type="ECO:0000256" key="11">
    <source>
        <dbReference type="ARBA" id="ARBA00052986"/>
    </source>
</evidence>
<dbReference type="EMBL" id="CATQJA010001576">
    <property type="protein sequence ID" value="CAJ0567826.1"/>
    <property type="molecule type" value="Genomic_DNA"/>
</dbReference>
<dbReference type="GO" id="GO:0071949">
    <property type="term" value="F:FAD binding"/>
    <property type="evidence" value="ECO:0007669"/>
    <property type="project" value="TreeGrafter"/>
</dbReference>
<comment type="catalytic activity">
    <reaction evidence="10">
        <text>ubiquinone-10 + hydrogen sulfide + glutathione + H(+) = S-sulfanylglutathione + ubiquinol-10</text>
        <dbReference type="Rhea" id="RHEA:62608"/>
        <dbReference type="ChEBI" id="CHEBI:15378"/>
        <dbReference type="ChEBI" id="CHEBI:29919"/>
        <dbReference type="ChEBI" id="CHEBI:46245"/>
        <dbReference type="ChEBI" id="CHEBI:57925"/>
        <dbReference type="ChEBI" id="CHEBI:58905"/>
        <dbReference type="ChEBI" id="CHEBI:64183"/>
    </reaction>
    <physiologicalReaction direction="left-to-right" evidence="10">
        <dbReference type="Rhea" id="RHEA:62609"/>
    </physiologicalReaction>
</comment>
<keyword evidence="6" id="KW-0809">Transit peptide</keyword>
<protein>
    <recommendedName>
        <fullName evidence="15">Sulfide:quinone oxidoreductase, mitochondrial</fullName>
        <ecNumber evidence="14">1.8.5.8</ecNumber>
    </recommendedName>
    <alternativeName>
        <fullName evidence="16">Sulfide quinone oxidoreductase</fullName>
    </alternativeName>
</protein>
<comment type="catalytic activity">
    <reaction evidence="9">
        <text>ubiquinone-10 + hydrogen sulfide + sulfite + 2 H(+) = ubiquinol-10 + thiosulfate</text>
        <dbReference type="Rhea" id="RHEA:38359"/>
        <dbReference type="ChEBI" id="CHEBI:15378"/>
        <dbReference type="ChEBI" id="CHEBI:17359"/>
        <dbReference type="ChEBI" id="CHEBI:29919"/>
        <dbReference type="ChEBI" id="CHEBI:33542"/>
        <dbReference type="ChEBI" id="CHEBI:46245"/>
        <dbReference type="ChEBI" id="CHEBI:64183"/>
    </reaction>
    <physiologicalReaction direction="left-to-right" evidence="9">
        <dbReference type="Rhea" id="RHEA:38360"/>
    </physiologicalReaction>
</comment>
<feature type="non-terminal residue" evidence="18">
    <location>
        <position position="1"/>
    </location>
</feature>
<dbReference type="EC" id="1.8.5.8" evidence="14"/>
<dbReference type="GO" id="GO:0106436">
    <property type="term" value="F:glutathione-dependent sulfide quinone oxidoreductase activity"/>
    <property type="evidence" value="ECO:0007669"/>
    <property type="project" value="UniProtKB-EC"/>
</dbReference>
<dbReference type="GO" id="GO:0070221">
    <property type="term" value="P:sulfide oxidation, using sulfide:quinone oxidoreductase"/>
    <property type="evidence" value="ECO:0007669"/>
    <property type="project" value="TreeGrafter"/>
</dbReference>
<dbReference type="InterPro" id="IPR023753">
    <property type="entry name" value="FAD/NAD-binding_dom"/>
</dbReference>
<keyword evidence="8" id="KW-0496">Mitochondrion</keyword>
<evidence type="ECO:0000256" key="8">
    <source>
        <dbReference type="ARBA" id="ARBA00023128"/>
    </source>
</evidence>
<dbReference type="Pfam" id="PF07992">
    <property type="entry name" value="Pyr_redox_2"/>
    <property type="match status" value="1"/>
</dbReference>
<dbReference type="Gene3D" id="3.50.50.100">
    <property type="match status" value="1"/>
</dbReference>
<evidence type="ECO:0000256" key="1">
    <source>
        <dbReference type="ARBA" id="ARBA00001974"/>
    </source>
</evidence>
<evidence type="ECO:0000313" key="18">
    <source>
        <dbReference type="EMBL" id="CAJ0567826.1"/>
    </source>
</evidence>
<evidence type="ECO:0000313" key="19">
    <source>
        <dbReference type="Proteomes" id="UP001177023"/>
    </source>
</evidence>
<dbReference type="SUPFAM" id="SSF51905">
    <property type="entry name" value="FAD/NAD(P)-binding domain"/>
    <property type="match status" value="2"/>
</dbReference>
<keyword evidence="19" id="KW-1185">Reference proteome</keyword>
<dbReference type="GO" id="GO:0005739">
    <property type="term" value="C:mitochondrion"/>
    <property type="evidence" value="ECO:0007669"/>
    <property type="project" value="UniProtKB-SubCell"/>
</dbReference>
<sequence length="424" mass="46588">MRISAINLAHYRLVVVGGGAGGLGAASKFARKLPKNSIAIIEPSEFHYYQPGFTFVGSGELKLTDNTRSEIDLIPSNTKWYKNAAKTLDPEQNTVLLENGESLTYDYLIVATGIRPRYDLIKGLPEALSMEGSGVCSIYIPHFAEKTNREIEAFKGGKALFTFPAGPIKCAGAPQKIMYLADEIFRNRGIRGKAELHYYTSLPKIFGIEKYAVALQKIVEEKDIRLHPRRVLKEVRLDKKTAIFDIFNEEGKPSGETEESEYSFLHVGPPCRPVPAVSDCKALVDATGFVDVDPNTLQSRRFVNVFAVGDTANTPNAKTAAAVSGQLGALEKNLKAVMAGKPLTGSYDGYASCPLLVGGKKVILAEFTPKGPLETLPINQAVPRGISYFMKRHIMQPLYWHGLVKGLWNGPTTIRKILHFGRSE</sequence>
<evidence type="ECO:0000256" key="16">
    <source>
        <dbReference type="ARBA" id="ARBA00082958"/>
    </source>
</evidence>
<reference evidence="18" key="1">
    <citation type="submission" date="2023-06" db="EMBL/GenBank/DDBJ databases">
        <authorList>
            <person name="Delattre M."/>
        </authorList>
    </citation>
    <scope>NUCLEOTIDE SEQUENCE</scope>
    <source>
        <strain evidence="18">AF72</strain>
    </source>
</reference>
<comment type="subcellular location">
    <subcellularLocation>
        <location evidence="2">Mitochondrion</location>
    </subcellularLocation>
</comment>
<keyword evidence="4" id="KW-0874">Quinone</keyword>
<comment type="cofactor">
    <cofactor evidence="1">
        <name>FAD</name>
        <dbReference type="ChEBI" id="CHEBI:57692"/>
    </cofactor>
</comment>
<evidence type="ECO:0000256" key="12">
    <source>
        <dbReference type="ARBA" id="ARBA00059167"/>
    </source>
</evidence>
<evidence type="ECO:0000256" key="15">
    <source>
        <dbReference type="ARBA" id="ARBA00070160"/>
    </source>
</evidence>
<proteinExistence type="inferred from homology"/>
<comment type="caution">
    <text evidence="18">The sequence shown here is derived from an EMBL/GenBank/DDBJ whole genome shotgun (WGS) entry which is preliminary data.</text>
</comment>
<feature type="domain" description="FAD/NAD(P)-binding" evidence="17">
    <location>
        <begin position="11"/>
        <end position="124"/>
    </location>
</feature>
<evidence type="ECO:0000256" key="3">
    <source>
        <dbReference type="ARBA" id="ARBA00022630"/>
    </source>
</evidence>
<dbReference type="PRINTS" id="PR00368">
    <property type="entry name" value="FADPNR"/>
</dbReference>
<dbReference type="AlphaFoldDB" id="A0AA36CGA6"/>